<keyword evidence="8" id="KW-0503">Monooxygenase</keyword>
<evidence type="ECO:0000313" key="9">
    <source>
        <dbReference type="EMBL" id="THV52180.1"/>
    </source>
</evidence>
<reference evidence="9 10" key="1">
    <citation type="submission" date="2017-12" db="EMBL/GenBank/DDBJ databases">
        <title>Comparative genomics of Botrytis spp.</title>
        <authorList>
            <person name="Valero-Jimenez C.A."/>
            <person name="Tapia P."/>
            <person name="Veloso J."/>
            <person name="Silva-Moreno E."/>
            <person name="Staats M."/>
            <person name="Valdes J.H."/>
            <person name="Van Kan J.A.L."/>
        </authorList>
    </citation>
    <scope>NUCLEOTIDE SEQUENCE [LARGE SCALE GENOMIC DNA]</scope>
    <source>
        <strain evidence="9 10">MUCL435</strain>
    </source>
</reference>
<evidence type="ECO:0000256" key="5">
    <source>
        <dbReference type="ARBA" id="ARBA00023002"/>
    </source>
</evidence>
<evidence type="ECO:0000256" key="7">
    <source>
        <dbReference type="ARBA" id="ARBA00023026"/>
    </source>
</evidence>
<keyword evidence="10" id="KW-1185">Reference proteome</keyword>
<name>A0A4S8R3Z0_9HELO</name>
<gene>
    <name evidence="9" type="ORF">BGAL_0086g00020</name>
</gene>
<dbReference type="InterPro" id="IPR001128">
    <property type="entry name" value="Cyt_P450"/>
</dbReference>
<keyword evidence="5" id="KW-0560">Oxidoreductase</keyword>
<dbReference type="PANTHER" id="PTHR24292:SF54">
    <property type="entry name" value="CYP9F3-RELATED"/>
    <property type="match status" value="1"/>
</dbReference>
<accession>A0A4S8R3Z0</accession>
<keyword evidence="3" id="KW-0349">Heme</keyword>
<dbReference type="PANTHER" id="PTHR24292">
    <property type="entry name" value="CYTOCHROME P450"/>
    <property type="match status" value="1"/>
</dbReference>
<dbReference type="GO" id="GO:0005506">
    <property type="term" value="F:iron ion binding"/>
    <property type="evidence" value="ECO:0007669"/>
    <property type="project" value="InterPro"/>
</dbReference>
<dbReference type="EMBL" id="PQXL01000086">
    <property type="protein sequence ID" value="THV52180.1"/>
    <property type="molecule type" value="Genomic_DNA"/>
</dbReference>
<comment type="caution">
    <text evidence="9">The sequence shown here is derived from an EMBL/GenBank/DDBJ whole genome shotgun (WGS) entry which is preliminary data.</text>
</comment>
<keyword evidence="4" id="KW-0479">Metal-binding</keyword>
<evidence type="ECO:0000313" key="10">
    <source>
        <dbReference type="Proteomes" id="UP000308671"/>
    </source>
</evidence>
<organism evidence="9 10">
    <name type="scientific">Botrytis galanthina</name>
    <dbReference type="NCBI Taxonomy" id="278940"/>
    <lineage>
        <taxon>Eukaryota</taxon>
        <taxon>Fungi</taxon>
        <taxon>Dikarya</taxon>
        <taxon>Ascomycota</taxon>
        <taxon>Pezizomycotina</taxon>
        <taxon>Leotiomycetes</taxon>
        <taxon>Helotiales</taxon>
        <taxon>Sclerotiniaceae</taxon>
        <taxon>Botrytis</taxon>
    </lineage>
</organism>
<dbReference type="GO" id="GO:0016705">
    <property type="term" value="F:oxidoreductase activity, acting on paired donors, with incorporation or reduction of molecular oxygen"/>
    <property type="evidence" value="ECO:0007669"/>
    <property type="project" value="InterPro"/>
</dbReference>
<evidence type="ECO:0000256" key="8">
    <source>
        <dbReference type="ARBA" id="ARBA00023033"/>
    </source>
</evidence>
<keyword evidence="6" id="KW-0408">Iron</keyword>
<dbReference type="Proteomes" id="UP000308671">
    <property type="component" value="Unassembled WGS sequence"/>
</dbReference>
<dbReference type="AlphaFoldDB" id="A0A4S8R3Z0"/>
<evidence type="ECO:0000256" key="4">
    <source>
        <dbReference type="ARBA" id="ARBA00022723"/>
    </source>
</evidence>
<evidence type="ECO:0000256" key="1">
    <source>
        <dbReference type="ARBA" id="ARBA00001971"/>
    </source>
</evidence>
<evidence type="ECO:0000256" key="2">
    <source>
        <dbReference type="ARBA" id="ARBA00010617"/>
    </source>
</evidence>
<evidence type="ECO:0000256" key="3">
    <source>
        <dbReference type="ARBA" id="ARBA00022617"/>
    </source>
</evidence>
<dbReference type="GO" id="GO:0004497">
    <property type="term" value="F:monooxygenase activity"/>
    <property type="evidence" value="ECO:0007669"/>
    <property type="project" value="UniProtKB-KW"/>
</dbReference>
<dbReference type="OrthoDB" id="1470350at2759"/>
<proteinExistence type="inferred from homology"/>
<comment type="similarity">
    <text evidence="2">Belongs to the cytochrome P450 family.</text>
</comment>
<dbReference type="InterPro" id="IPR050476">
    <property type="entry name" value="Insect_CytP450_Detox"/>
</dbReference>
<keyword evidence="7" id="KW-0843">Virulence</keyword>
<dbReference type="Pfam" id="PF00067">
    <property type="entry name" value="p450"/>
    <property type="match status" value="1"/>
</dbReference>
<evidence type="ECO:0000256" key="6">
    <source>
        <dbReference type="ARBA" id="ARBA00023004"/>
    </source>
</evidence>
<dbReference type="GO" id="GO:0020037">
    <property type="term" value="F:heme binding"/>
    <property type="evidence" value="ECO:0007669"/>
    <property type="project" value="InterPro"/>
</dbReference>
<dbReference type="InterPro" id="IPR036396">
    <property type="entry name" value="Cyt_P450_sf"/>
</dbReference>
<protein>
    <submittedName>
        <fullName evidence="9">Uncharacterized protein</fullName>
    </submittedName>
</protein>
<comment type="cofactor">
    <cofactor evidence="1">
        <name>heme</name>
        <dbReference type="ChEBI" id="CHEBI:30413"/>
    </cofactor>
</comment>
<sequence>MILLAAHPEVQDWVADELQEAIKDAADELLEYEKVFEKLNRCRAVLSFHVYILIFSNESDIARSSSTISAHHGTAKVEQEIPQTLQIQGKTIVIPPRTGIMPSILGIQMHPKYWEDPSLWKPSRWIESTPGPSSQTSTLNSEKVITPAISTFFPWSDGPQNFPGQKFSRVEFVAVLAILLRHRRVSILQNDNETPEKAKEIALAVTQDCDMELLLRMRDADQVKLSWKKV</sequence>
<dbReference type="Gene3D" id="1.10.630.10">
    <property type="entry name" value="Cytochrome P450"/>
    <property type="match status" value="1"/>
</dbReference>
<dbReference type="SUPFAM" id="SSF48264">
    <property type="entry name" value="Cytochrome P450"/>
    <property type="match status" value="1"/>
</dbReference>